<accession>A0A5J6YC23</accession>
<keyword evidence="1" id="KW-1133">Transmembrane helix</keyword>
<dbReference type="AlphaFoldDB" id="A0A5J6YC23"/>
<name>A0A5J6YC23_9POAL</name>
<gene>
    <name evidence="2" type="primary">ORF240</name>
</gene>
<dbReference type="EMBL" id="MK175054">
    <property type="protein sequence ID" value="QFO90913.1"/>
    <property type="molecule type" value="Genomic_DNA"/>
</dbReference>
<protein>
    <submittedName>
        <fullName evidence="2">Uncharacterized protein</fullName>
    </submittedName>
</protein>
<organism evidence="2">
    <name type="scientific">Cynodon dactylon x Cynodon transvaalensis</name>
    <dbReference type="NCBI Taxonomy" id="1920021"/>
    <lineage>
        <taxon>Eukaryota</taxon>
        <taxon>Viridiplantae</taxon>
        <taxon>Streptophyta</taxon>
        <taxon>Embryophyta</taxon>
        <taxon>Tracheophyta</taxon>
        <taxon>Spermatophyta</taxon>
        <taxon>Magnoliopsida</taxon>
        <taxon>Liliopsida</taxon>
        <taxon>Poales</taxon>
        <taxon>Poaceae</taxon>
        <taxon>PACMAD clade</taxon>
        <taxon>Chloridoideae</taxon>
        <taxon>Cynodonteae</taxon>
        <taxon>Eleusininae</taxon>
        <taxon>Cynodon</taxon>
    </lineage>
</organism>
<dbReference type="Pfam" id="PF03317">
    <property type="entry name" value="ELF"/>
    <property type="match status" value="1"/>
</dbReference>
<reference evidence="2" key="1">
    <citation type="submission" date="2018-11" db="EMBL/GenBank/DDBJ databases">
        <title>Complete mitochondrial genome sequencing and phylogenetic Analysis of Cynodon dactylon Cynodon transvaalensis.</title>
        <authorList>
            <person name="Huang S."/>
            <person name="Shi Y."/>
            <person name="Jiang S."/>
            <person name="Zhou X."/>
            <person name="Liang J."/>
        </authorList>
    </citation>
    <scope>NUCLEOTIDE SEQUENCE</scope>
</reference>
<sequence>MECLLLFFFFLQLKYPYWIFFFKISILVFLVLFRIILPLGQVLAHLTCCSSFLISLPPEIQNPQALAHLEGLNFYLSLYEQDPEWVAFIQQELNHNTPLEDIPGRLRLFLMEEKISCLRRDLIQDFICLYNRTQLPLEPYFLEEAVRSYLRHLNGSDNLSILQAAYQDLQENERESIFYLETVAHNQDALDAQSASKRCFEEARRIRWEGFIQSKARLERAEHEHALLLFQYEDKKRGRI</sequence>
<proteinExistence type="predicted"/>
<geneLocation type="mitochondrion" evidence="2"/>
<keyword evidence="1" id="KW-0812">Transmembrane</keyword>
<feature type="transmembrane region" description="Helical" evidence="1">
    <location>
        <begin position="15"/>
        <end position="37"/>
    </location>
</feature>
<keyword evidence="1" id="KW-0472">Membrane</keyword>
<evidence type="ECO:0000256" key="1">
    <source>
        <dbReference type="SAM" id="Phobius"/>
    </source>
</evidence>
<evidence type="ECO:0000313" key="2">
    <source>
        <dbReference type="EMBL" id="QFO90913.1"/>
    </source>
</evidence>
<dbReference type="InterPro" id="IPR004990">
    <property type="entry name" value="ELF"/>
</dbReference>
<keyword evidence="2" id="KW-0496">Mitochondrion</keyword>